<name>A0ABW9NUG9_9ACTN</name>
<sequence>MVRDGGAHGRFPGQIHAGVAWWMAACFVVTTRTNCLVVAHDGESTSVEFFDRLCQGAVNAQHYACQVLNRGQADEAGLLVAMREAGDVPGIRVTTKRTGGDTVQVTIALYSRDGKPLDEPGGLAAIRRMIAEDRVPIPVNETSKGRVQPFGTAAGKDTDK</sequence>
<organism evidence="2 3">
    <name type="scientific">Streptomyces katsurahamanus</name>
    <dbReference type="NCBI Taxonomy" id="2577098"/>
    <lineage>
        <taxon>Bacteria</taxon>
        <taxon>Bacillati</taxon>
        <taxon>Actinomycetota</taxon>
        <taxon>Actinomycetes</taxon>
        <taxon>Kitasatosporales</taxon>
        <taxon>Streptomycetaceae</taxon>
        <taxon>Streptomyces</taxon>
    </lineage>
</organism>
<dbReference type="EMBL" id="VDEQ01000149">
    <property type="protein sequence ID" value="MQS36806.1"/>
    <property type="molecule type" value="Genomic_DNA"/>
</dbReference>
<keyword evidence="3" id="KW-1185">Reference proteome</keyword>
<dbReference type="RefSeq" id="WP_153483601.1">
    <property type="nucleotide sequence ID" value="NZ_VDEQ01000149.1"/>
</dbReference>
<evidence type="ECO:0000313" key="2">
    <source>
        <dbReference type="EMBL" id="MQS36806.1"/>
    </source>
</evidence>
<gene>
    <name evidence="2" type="ORF">FFZ77_14625</name>
</gene>
<proteinExistence type="predicted"/>
<dbReference type="PROSITE" id="PS51257">
    <property type="entry name" value="PROKAR_LIPOPROTEIN"/>
    <property type="match status" value="1"/>
</dbReference>
<reference evidence="2 3" key="1">
    <citation type="submission" date="2019-06" db="EMBL/GenBank/DDBJ databases">
        <title>Comparative genomics and metabolomics analyses of clavulanic acid producing Streptomyces species provides insight into specialized metabolism and evolution of beta-lactam biosynthetic gene clusters.</title>
        <authorList>
            <person name="Moore M.A."/>
            <person name="Cruz-Morales P."/>
            <person name="Barona Gomez F."/>
            <person name="Kapil T."/>
        </authorList>
    </citation>
    <scope>NUCLEOTIDE SEQUENCE [LARGE SCALE GENOMIC DNA]</scope>
    <source>
        <strain evidence="2 3">T-272</strain>
    </source>
</reference>
<evidence type="ECO:0000313" key="3">
    <source>
        <dbReference type="Proteomes" id="UP000460558"/>
    </source>
</evidence>
<accession>A0ABW9NUG9</accession>
<feature type="region of interest" description="Disordered" evidence="1">
    <location>
        <begin position="140"/>
        <end position="160"/>
    </location>
</feature>
<dbReference type="Gene3D" id="3.40.120.10">
    <property type="entry name" value="Alpha-D-Glucose-1,6-Bisphosphate, subunit A, domain 3"/>
    <property type="match status" value="1"/>
</dbReference>
<protein>
    <submittedName>
        <fullName evidence="2">Uncharacterized protein</fullName>
    </submittedName>
</protein>
<evidence type="ECO:0000256" key="1">
    <source>
        <dbReference type="SAM" id="MobiDB-lite"/>
    </source>
</evidence>
<dbReference type="Proteomes" id="UP000460558">
    <property type="component" value="Unassembled WGS sequence"/>
</dbReference>
<comment type="caution">
    <text evidence="2">The sequence shown here is derived from an EMBL/GenBank/DDBJ whole genome shotgun (WGS) entry which is preliminary data.</text>
</comment>